<dbReference type="InterPro" id="IPR028976">
    <property type="entry name" value="CheC-like_sf"/>
</dbReference>
<keyword evidence="1" id="KW-0145">Chemotaxis</keyword>
<gene>
    <name evidence="2" type="ORF">AWB64_02302</name>
</gene>
<reference evidence="2 3" key="1">
    <citation type="submission" date="2016-01" db="EMBL/GenBank/DDBJ databases">
        <authorList>
            <person name="Oliw E.H."/>
        </authorList>
    </citation>
    <scope>NUCLEOTIDE SEQUENCE [LARGE SCALE GENOMIC DNA]</scope>
    <source>
        <strain evidence="2">LMG 22029</strain>
    </source>
</reference>
<organism evidence="2 3">
    <name type="scientific">Caballeronia sordidicola</name>
    <name type="common">Burkholderia sordidicola</name>
    <dbReference type="NCBI Taxonomy" id="196367"/>
    <lineage>
        <taxon>Bacteria</taxon>
        <taxon>Pseudomonadati</taxon>
        <taxon>Pseudomonadota</taxon>
        <taxon>Betaproteobacteria</taxon>
        <taxon>Burkholderiales</taxon>
        <taxon>Burkholderiaceae</taxon>
        <taxon>Caballeronia</taxon>
    </lineage>
</organism>
<evidence type="ECO:0000313" key="3">
    <source>
        <dbReference type="Proteomes" id="UP000054893"/>
    </source>
</evidence>
<sequence>MNTTNQSLDVNLNSNTPVSKVLVLDDSPVHTRTLKTFCDEHSLVALNVRAHRLFSVLRSNIDLGAILLSETYGGSMDECAQIALRINAIRPELPIILRRESTSSTGDLPDGFRRVICTAYTAADMAPLKSAIDSYIFSLEYPNALVRGILEMTESMLNGLFAGVSISWDTPCIVRDQIIFGEVFSLIPLESAWCRGYMMMQAEEAPILTLLDQQHLCDGPANFRDLNSLLGEMTNLVWGSFKNRYLGNADALSRSQVQVPLLINHQHKYISFGTINPQLCFVYRVTDQVSGHIVTLHQRFIFSLSWSPEDFSEVKLETGDVVAAGELDLF</sequence>
<dbReference type="Proteomes" id="UP000054893">
    <property type="component" value="Unassembled WGS sequence"/>
</dbReference>
<proteinExistence type="predicted"/>
<dbReference type="Gene3D" id="3.40.1550.10">
    <property type="entry name" value="CheC-like"/>
    <property type="match status" value="1"/>
</dbReference>
<dbReference type="EMBL" id="FCOC02000005">
    <property type="protein sequence ID" value="SAL27701.1"/>
    <property type="molecule type" value="Genomic_DNA"/>
</dbReference>
<dbReference type="GO" id="GO:0006935">
    <property type="term" value="P:chemotaxis"/>
    <property type="evidence" value="ECO:0007669"/>
    <property type="project" value="UniProtKB-KW"/>
</dbReference>
<protein>
    <submittedName>
        <fullName evidence="2">Uncharacterized protein</fullName>
    </submittedName>
</protein>
<evidence type="ECO:0000256" key="1">
    <source>
        <dbReference type="ARBA" id="ARBA00022500"/>
    </source>
</evidence>
<evidence type="ECO:0000313" key="2">
    <source>
        <dbReference type="EMBL" id="SAL27701.1"/>
    </source>
</evidence>
<name>A0A158G761_CABSO</name>
<dbReference type="AlphaFoldDB" id="A0A158G761"/>
<accession>A0A158G761</accession>